<comment type="caution">
    <text evidence="3">The sequence shown here is derived from an EMBL/GenBank/DDBJ whole genome shotgun (WGS) entry which is preliminary data.</text>
</comment>
<evidence type="ECO:0000256" key="2">
    <source>
        <dbReference type="ARBA" id="ARBA00022801"/>
    </source>
</evidence>
<dbReference type="EMBL" id="POUA01000034">
    <property type="protein sequence ID" value="PZG52263.1"/>
    <property type="molecule type" value="Genomic_DNA"/>
</dbReference>
<name>A0A2W2GX01_9ACTN</name>
<dbReference type="SUPFAM" id="SSF53474">
    <property type="entry name" value="alpha/beta-Hydrolases"/>
    <property type="match status" value="1"/>
</dbReference>
<gene>
    <name evidence="3" type="ORF">C1I98_07160</name>
</gene>
<keyword evidence="4" id="KW-1185">Reference proteome</keyword>
<dbReference type="AlphaFoldDB" id="A0A2W2GX01"/>
<organism evidence="3 4">
    <name type="scientific">Spongiactinospora gelatinilytica</name>
    <dbReference type="NCBI Taxonomy" id="2666298"/>
    <lineage>
        <taxon>Bacteria</taxon>
        <taxon>Bacillati</taxon>
        <taxon>Actinomycetota</taxon>
        <taxon>Actinomycetes</taxon>
        <taxon>Streptosporangiales</taxon>
        <taxon>Streptosporangiaceae</taxon>
        <taxon>Spongiactinospora</taxon>
    </lineage>
</organism>
<sequence>MSIYWFTRTAASAARLYKEGQKGWGAVAEYSALPHGVAVFPGDAGVRRIAEREHNVVHWSEFGRGGHFAAMEARGLLVQDVRAFLRPLR</sequence>
<dbReference type="InterPro" id="IPR029058">
    <property type="entry name" value="AB_hydrolase_fold"/>
</dbReference>
<keyword evidence="2" id="KW-0378">Hydrolase</keyword>
<protein>
    <recommendedName>
        <fullName evidence="5">Epoxide hydrolase</fullName>
    </recommendedName>
</protein>
<evidence type="ECO:0000256" key="1">
    <source>
        <dbReference type="ARBA" id="ARBA00010088"/>
    </source>
</evidence>
<evidence type="ECO:0000313" key="4">
    <source>
        <dbReference type="Proteomes" id="UP000248544"/>
    </source>
</evidence>
<dbReference type="Gene3D" id="3.40.50.1820">
    <property type="entry name" value="alpha/beta hydrolase"/>
    <property type="match status" value="1"/>
</dbReference>
<dbReference type="GO" id="GO:0097176">
    <property type="term" value="P:epoxide metabolic process"/>
    <property type="evidence" value="ECO:0007669"/>
    <property type="project" value="TreeGrafter"/>
</dbReference>
<accession>A0A2W2GX01</accession>
<evidence type="ECO:0008006" key="5">
    <source>
        <dbReference type="Google" id="ProtNLM"/>
    </source>
</evidence>
<evidence type="ECO:0000313" key="3">
    <source>
        <dbReference type="EMBL" id="PZG52263.1"/>
    </source>
</evidence>
<dbReference type="PANTHER" id="PTHR21661:SF35">
    <property type="entry name" value="EPOXIDE HYDROLASE"/>
    <property type="match status" value="1"/>
</dbReference>
<dbReference type="GO" id="GO:0004301">
    <property type="term" value="F:epoxide hydrolase activity"/>
    <property type="evidence" value="ECO:0007669"/>
    <property type="project" value="TreeGrafter"/>
</dbReference>
<dbReference type="Proteomes" id="UP000248544">
    <property type="component" value="Unassembled WGS sequence"/>
</dbReference>
<proteinExistence type="inferred from homology"/>
<dbReference type="PANTHER" id="PTHR21661">
    <property type="entry name" value="EPOXIDE HYDROLASE 1-RELATED"/>
    <property type="match status" value="1"/>
</dbReference>
<reference evidence="3 4" key="1">
    <citation type="submission" date="2018-01" db="EMBL/GenBank/DDBJ databases">
        <title>Draft genome sequence of Sphaerisporangium sp. 7K107.</title>
        <authorList>
            <person name="Sahin N."/>
            <person name="Saygin H."/>
            <person name="Ay H."/>
        </authorList>
    </citation>
    <scope>NUCLEOTIDE SEQUENCE [LARGE SCALE GENOMIC DNA]</scope>
    <source>
        <strain evidence="3 4">7K107</strain>
    </source>
</reference>
<comment type="similarity">
    <text evidence="1">Belongs to the peptidase S33 family.</text>
</comment>